<dbReference type="EMBL" id="GBRH01198137">
    <property type="protein sequence ID" value="JAD99758.1"/>
    <property type="molecule type" value="Transcribed_RNA"/>
</dbReference>
<organism evidence="2">
    <name type="scientific">Arundo donax</name>
    <name type="common">Giant reed</name>
    <name type="synonym">Donax arundinaceus</name>
    <dbReference type="NCBI Taxonomy" id="35708"/>
    <lineage>
        <taxon>Eukaryota</taxon>
        <taxon>Viridiplantae</taxon>
        <taxon>Streptophyta</taxon>
        <taxon>Embryophyta</taxon>
        <taxon>Tracheophyta</taxon>
        <taxon>Spermatophyta</taxon>
        <taxon>Magnoliopsida</taxon>
        <taxon>Liliopsida</taxon>
        <taxon>Poales</taxon>
        <taxon>Poaceae</taxon>
        <taxon>PACMAD clade</taxon>
        <taxon>Arundinoideae</taxon>
        <taxon>Arundineae</taxon>
        <taxon>Arundo</taxon>
    </lineage>
</organism>
<keyword evidence="1" id="KW-0812">Transmembrane</keyword>
<keyword evidence="1" id="KW-1133">Transmembrane helix</keyword>
<protein>
    <submittedName>
        <fullName evidence="2">Uncharacterized protein</fullName>
    </submittedName>
</protein>
<keyword evidence="1" id="KW-0472">Membrane</keyword>
<evidence type="ECO:0000256" key="1">
    <source>
        <dbReference type="SAM" id="Phobius"/>
    </source>
</evidence>
<sequence>MQVKQNDMLAFLLVVLYKNNMLFLWITSQWMPVLQAAWPCSVEMACGRYPAGPIFG</sequence>
<reference evidence="2" key="2">
    <citation type="journal article" date="2015" name="Data Brief">
        <title>Shoot transcriptome of the giant reed, Arundo donax.</title>
        <authorList>
            <person name="Barrero R.A."/>
            <person name="Guerrero F.D."/>
            <person name="Moolhuijzen P."/>
            <person name="Goolsby J.A."/>
            <person name="Tidwell J."/>
            <person name="Bellgard S.E."/>
            <person name="Bellgard M.I."/>
        </authorList>
    </citation>
    <scope>NUCLEOTIDE SEQUENCE</scope>
    <source>
        <tissue evidence="2">Shoot tissue taken approximately 20 cm above the soil surface</tissue>
    </source>
</reference>
<dbReference type="AlphaFoldDB" id="A0A0A9EL79"/>
<accession>A0A0A9EL79</accession>
<reference evidence="2" key="1">
    <citation type="submission" date="2014-09" db="EMBL/GenBank/DDBJ databases">
        <authorList>
            <person name="Magalhaes I.L.F."/>
            <person name="Oliveira U."/>
            <person name="Santos F.R."/>
            <person name="Vidigal T.H.D.A."/>
            <person name="Brescovit A.D."/>
            <person name="Santos A.J."/>
        </authorList>
    </citation>
    <scope>NUCLEOTIDE SEQUENCE</scope>
    <source>
        <tissue evidence="2">Shoot tissue taken approximately 20 cm above the soil surface</tissue>
    </source>
</reference>
<name>A0A0A9EL79_ARUDO</name>
<feature type="transmembrane region" description="Helical" evidence="1">
    <location>
        <begin position="7"/>
        <end position="26"/>
    </location>
</feature>
<proteinExistence type="predicted"/>
<evidence type="ECO:0000313" key="2">
    <source>
        <dbReference type="EMBL" id="JAD99758.1"/>
    </source>
</evidence>